<evidence type="ECO:0000313" key="2">
    <source>
        <dbReference type="EMBL" id="RAK38229.1"/>
    </source>
</evidence>
<reference evidence="2 3" key="1">
    <citation type="submission" date="2018-06" db="EMBL/GenBank/DDBJ databases">
        <title>Genomic Encyclopedia of Type Strains, Phase III (KMG-III): the genomes of soil and plant-associated and newly described type strains.</title>
        <authorList>
            <person name="Whitman W."/>
        </authorList>
    </citation>
    <scope>NUCLEOTIDE SEQUENCE [LARGE SCALE GENOMIC DNA]</scope>
    <source>
        <strain evidence="2 3">CGMCC 4.7090</strain>
    </source>
</reference>
<proteinExistence type="predicted"/>
<gene>
    <name evidence="2" type="ORF">B0I29_105176</name>
</gene>
<evidence type="ECO:0000259" key="1">
    <source>
        <dbReference type="Pfam" id="PF19694"/>
    </source>
</evidence>
<comment type="caution">
    <text evidence="2">The sequence shown here is derived from an EMBL/GenBank/DDBJ whole genome shotgun (WGS) entry which is preliminary data.</text>
</comment>
<dbReference type="Proteomes" id="UP000249341">
    <property type="component" value="Unassembled WGS sequence"/>
</dbReference>
<accession>A0A327ZE97</accession>
<dbReference type="Pfam" id="PF19694">
    <property type="entry name" value="DUF6194"/>
    <property type="match status" value="1"/>
</dbReference>
<dbReference type="OrthoDB" id="4329964at2"/>
<name>A0A327ZE97_9ACTN</name>
<sequence>MSVESLAARILALPGVAMTRIEPESDMPDYTWGDCFFFAGADRMRPFATIVGHDIPGFDEQSRLNRPDTFRINLELGRDEFRRMFGFGPEELAAKRAEIDFAAEDVFVPHPAYGVQSWGSVVNPGPRTAAEIDRLAEYARERSLNRQS</sequence>
<dbReference type="InterPro" id="IPR045676">
    <property type="entry name" value="DUF6194"/>
</dbReference>
<feature type="domain" description="DUF6194" evidence="1">
    <location>
        <begin position="1"/>
        <end position="146"/>
    </location>
</feature>
<dbReference type="EMBL" id="QLMJ01000005">
    <property type="protein sequence ID" value="RAK38229.1"/>
    <property type="molecule type" value="Genomic_DNA"/>
</dbReference>
<evidence type="ECO:0000313" key="3">
    <source>
        <dbReference type="Proteomes" id="UP000249341"/>
    </source>
</evidence>
<organism evidence="2 3">
    <name type="scientific">Actinoplanes lutulentus</name>
    <dbReference type="NCBI Taxonomy" id="1287878"/>
    <lineage>
        <taxon>Bacteria</taxon>
        <taxon>Bacillati</taxon>
        <taxon>Actinomycetota</taxon>
        <taxon>Actinomycetes</taxon>
        <taxon>Micromonosporales</taxon>
        <taxon>Micromonosporaceae</taxon>
        <taxon>Actinoplanes</taxon>
    </lineage>
</organism>
<dbReference type="AlphaFoldDB" id="A0A327ZE97"/>
<protein>
    <recommendedName>
        <fullName evidence="1">DUF6194 domain-containing protein</fullName>
    </recommendedName>
</protein>
<keyword evidence="3" id="KW-1185">Reference proteome</keyword>